<evidence type="ECO:0000313" key="2">
    <source>
        <dbReference type="Proteomes" id="UP001056120"/>
    </source>
</evidence>
<protein>
    <submittedName>
        <fullName evidence="1">Uncharacterized protein</fullName>
    </submittedName>
</protein>
<dbReference type="EMBL" id="CM042022">
    <property type="protein sequence ID" value="KAI3815915.1"/>
    <property type="molecule type" value="Genomic_DNA"/>
</dbReference>
<comment type="caution">
    <text evidence="1">The sequence shown here is derived from an EMBL/GenBank/DDBJ whole genome shotgun (WGS) entry which is preliminary data.</text>
</comment>
<accession>A0ACB9J8P3</accession>
<gene>
    <name evidence="1" type="ORF">L1987_15598</name>
</gene>
<evidence type="ECO:0000313" key="1">
    <source>
        <dbReference type="EMBL" id="KAI3815915.1"/>
    </source>
</evidence>
<dbReference type="Proteomes" id="UP001056120">
    <property type="component" value="Linkage Group LG05"/>
</dbReference>
<reference evidence="2" key="1">
    <citation type="journal article" date="2022" name="Mol. Ecol. Resour.">
        <title>The genomes of chicory, endive, great burdock and yacon provide insights into Asteraceae palaeo-polyploidization history and plant inulin production.</title>
        <authorList>
            <person name="Fan W."/>
            <person name="Wang S."/>
            <person name="Wang H."/>
            <person name="Wang A."/>
            <person name="Jiang F."/>
            <person name="Liu H."/>
            <person name="Zhao H."/>
            <person name="Xu D."/>
            <person name="Zhang Y."/>
        </authorList>
    </citation>
    <scope>NUCLEOTIDE SEQUENCE [LARGE SCALE GENOMIC DNA]</scope>
    <source>
        <strain evidence="2">cv. Yunnan</strain>
    </source>
</reference>
<proteinExistence type="predicted"/>
<name>A0ACB9J8P3_9ASTR</name>
<organism evidence="1 2">
    <name type="scientific">Smallanthus sonchifolius</name>
    <dbReference type="NCBI Taxonomy" id="185202"/>
    <lineage>
        <taxon>Eukaryota</taxon>
        <taxon>Viridiplantae</taxon>
        <taxon>Streptophyta</taxon>
        <taxon>Embryophyta</taxon>
        <taxon>Tracheophyta</taxon>
        <taxon>Spermatophyta</taxon>
        <taxon>Magnoliopsida</taxon>
        <taxon>eudicotyledons</taxon>
        <taxon>Gunneridae</taxon>
        <taxon>Pentapetalae</taxon>
        <taxon>asterids</taxon>
        <taxon>campanulids</taxon>
        <taxon>Asterales</taxon>
        <taxon>Asteraceae</taxon>
        <taxon>Asteroideae</taxon>
        <taxon>Heliantheae alliance</taxon>
        <taxon>Millerieae</taxon>
        <taxon>Smallanthus</taxon>
    </lineage>
</organism>
<keyword evidence="2" id="KW-1185">Reference proteome</keyword>
<sequence length="134" mass="14568">MTDDELFFSLSRELKPSTPDRVAKGINVKLELIETSASITFPSFSISYFSYVSPGASRLSIDGNNESACSTPDTRSSGLHKEPVVSFSEAHLSTANSSGRQSLVIVVIRNSEIEIENNIITAFTCSHHSVPPYV</sequence>
<reference evidence="1 2" key="2">
    <citation type="journal article" date="2022" name="Mol. Ecol. Resour.">
        <title>The genomes of chicory, endive, great burdock and yacon provide insights into Asteraceae paleo-polyploidization history and plant inulin production.</title>
        <authorList>
            <person name="Fan W."/>
            <person name="Wang S."/>
            <person name="Wang H."/>
            <person name="Wang A."/>
            <person name="Jiang F."/>
            <person name="Liu H."/>
            <person name="Zhao H."/>
            <person name="Xu D."/>
            <person name="Zhang Y."/>
        </authorList>
    </citation>
    <scope>NUCLEOTIDE SEQUENCE [LARGE SCALE GENOMIC DNA]</scope>
    <source>
        <strain evidence="2">cv. Yunnan</strain>
        <tissue evidence="1">Leaves</tissue>
    </source>
</reference>